<organism evidence="1 2">
    <name type="scientific">Necator americanus</name>
    <name type="common">Human hookworm</name>
    <dbReference type="NCBI Taxonomy" id="51031"/>
    <lineage>
        <taxon>Eukaryota</taxon>
        <taxon>Metazoa</taxon>
        <taxon>Ecdysozoa</taxon>
        <taxon>Nematoda</taxon>
        <taxon>Chromadorea</taxon>
        <taxon>Rhabditida</taxon>
        <taxon>Rhabditina</taxon>
        <taxon>Rhabditomorpha</taxon>
        <taxon>Strongyloidea</taxon>
        <taxon>Ancylostomatidae</taxon>
        <taxon>Bunostominae</taxon>
        <taxon>Necator</taxon>
    </lineage>
</organism>
<evidence type="ECO:0000313" key="1">
    <source>
        <dbReference type="EMBL" id="ETN73848.1"/>
    </source>
</evidence>
<dbReference type="AlphaFoldDB" id="W2SWH3"/>
<dbReference type="Proteomes" id="UP000053676">
    <property type="component" value="Unassembled WGS sequence"/>
</dbReference>
<name>W2SWH3_NECAM</name>
<sequence length="60" mass="6738">MTENCTKKNGVSVCVCVTQCDAATAMKRISAMRPIATYYLTFKESQSCDETRPRQTRTDP</sequence>
<proteinExistence type="predicted"/>
<dbReference type="KEGG" id="nai:NECAME_04241"/>
<protein>
    <submittedName>
        <fullName evidence="1">Uncharacterized protein</fullName>
    </submittedName>
</protein>
<keyword evidence="2" id="KW-1185">Reference proteome</keyword>
<gene>
    <name evidence="1" type="ORF">NECAME_04241</name>
</gene>
<dbReference type="EMBL" id="KI660409">
    <property type="protein sequence ID" value="ETN73848.1"/>
    <property type="molecule type" value="Genomic_DNA"/>
</dbReference>
<accession>W2SWH3</accession>
<evidence type="ECO:0000313" key="2">
    <source>
        <dbReference type="Proteomes" id="UP000053676"/>
    </source>
</evidence>
<reference evidence="2" key="1">
    <citation type="journal article" date="2014" name="Nat. Genet.">
        <title>Genome of the human hookworm Necator americanus.</title>
        <authorList>
            <person name="Tang Y.T."/>
            <person name="Gao X."/>
            <person name="Rosa B.A."/>
            <person name="Abubucker S."/>
            <person name="Hallsworth-Pepin K."/>
            <person name="Martin J."/>
            <person name="Tyagi R."/>
            <person name="Heizer E."/>
            <person name="Zhang X."/>
            <person name="Bhonagiri-Palsikar V."/>
            <person name="Minx P."/>
            <person name="Warren W.C."/>
            <person name="Wang Q."/>
            <person name="Zhan B."/>
            <person name="Hotez P.J."/>
            <person name="Sternberg P.W."/>
            <person name="Dougall A."/>
            <person name="Gaze S.T."/>
            <person name="Mulvenna J."/>
            <person name="Sotillo J."/>
            <person name="Ranganathan S."/>
            <person name="Rabelo E.M."/>
            <person name="Wilson R.K."/>
            <person name="Felgner P.L."/>
            <person name="Bethony J."/>
            <person name="Hawdon J.M."/>
            <person name="Gasser R.B."/>
            <person name="Loukas A."/>
            <person name="Mitreva M."/>
        </authorList>
    </citation>
    <scope>NUCLEOTIDE SEQUENCE [LARGE SCALE GENOMIC DNA]</scope>
</reference>